<keyword evidence="3" id="KW-0479">Metal-binding</keyword>
<evidence type="ECO:0000256" key="2">
    <source>
        <dbReference type="ARBA" id="ARBA00022490"/>
    </source>
</evidence>
<evidence type="ECO:0000256" key="5">
    <source>
        <dbReference type="SAM" id="Coils"/>
    </source>
</evidence>
<reference evidence="7 8" key="1">
    <citation type="journal article" date="2015" name="Infect. Genet. Evol.">
        <title>Genomic sequences of six botulinum neurotoxin-producing strains representing three clostridial species illustrate the mobility and diversity of botulinum neurotoxin genes.</title>
        <authorList>
            <person name="Smith T.J."/>
            <person name="Hill K.K."/>
            <person name="Xie G."/>
            <person name="Foley B.T."/>
            <person name="Williamson C.H."/>
            <person name="Foster J.T."/>
            <person name="Johnson S.L."/>
            <person name="Chertkov O."/>
            <person name="Teshima H."/>
            <person name="Gibbons H.S."/>
            <person name="Johnsky L.A."/>
            <person name="Karavis M.A."/>
            <person name="Smith L.A."/>
        </authorList>
    </citation>
    <scope>NUCLEOTIDE SEQUENCE [LARGE SCALE GENOMIC DNA]</scope>
    <source>
        <strain evidence="7 8">CDC 2741</strain>
    </source>
</reference>
<keyword evidence="8" id="KW-1185">Reference proteome</keyword>
<evidence type="ECO:0000256" key="1">
    <source>
        <dbReference type="ARBA" id="ARBA00004496"/>
    </source>
</evidence>
<dbReference type="EMBL" id="AYSO01000020">
    <property type="protein sequence ID" value="KIE44961.1"/>
    <property type="molecule type" value="Genomic_DNA"/>
</dbReference>
<comment type="subcellular location">
    <subcellularLocation>
        <location evidence="1">Cytoplasm</location>
    </subcellularLocation>
</comment>
<evidence type="ECO:0000313" key="8">
    <source>
        <dbReference type="Proteomes" id="UP000031366"/>
    </source>
</evidence>
<feature type="domain" description="Hemerythrin-like" evidence="6">
    <location>
        <begin position="85"/>
        <end position="223"/>
    </location>
</feature>
<evidence type="ECO:0000256" key="4">
    <source>
        <dbReference type="ARBA" id="ARBA00023004"/>
    </source>
</evidence>
<evidence type="ECO:0000256" key="3">
    <source>
        <dbReference type="ARBA" id="ARBA00022723"/>
    </source>
</evidence>
<proteinExistence type="predicted"/>
<dbReference type="AlphaFoldDB" id="A0A0C1R3A8"/>
<protein>
    <submittedName>
        <fullName evidence="7">Iron-sulfur cluster repair di-iron protein</fullName>
    </submittedName>
</protein>
<sequence length="224" mass="26224">MEKVFYSTMLIGDILSEYPGAGDIFKIYEIDFCCGGNRPLIEAIKEQGLNEKEIMNKINENYKLSIMKTTPKLWKDVSSEELIKHIIDTHHNYLYNELPNIGEFIEKIIRAHGDNHKELYKVQELFTALAKELLAHLPKEEEEIFPLILKGEEKEQIKNKINELENEHEGAGIILKELRKVTNGYSIPSDVCLTFEMTYRKLVNLENDIFQHIHLENNILFKRY</sequence>
<comment type="caution">
    <text evidence="7">The sequence shown here is derived from an EMBL/GenBank/DDBJ whole genome shotgun (WGS) entry which is preliminary data.</text>
</comment>
<dbReference type="NCBIfam" id="TIGR03652">
    <property type="entry name" value="FeS_repair_RIC"/>
    <property type="match status" value="1"/>
</dbReference>
<dbReference type="Pfam" id="PF04405">
    <property type="entry name" value="ScdA_N"/>
    <property type="match status" value="1"/>
</dbReference>
<dbReference type="PANTHER" id="PTHR36438:SF1">
    <property type="entry name" value="IRON-SULFUR CLUSTER REPAIR PROTEIN YTFE"/>
    <property type="match status" value="1"/>
</dbReference>
<dbReference type="RefSeq" id="WP_039637167.1">
    <property type="nucleotide sequence ID" value="NZ_AYSO01000020.1"/>
</dbReference>
<organism evidence="7 8">
    <name type="scientific">Clostridium argentinense CDC 2741</name>
    <dbReference type="NCBI Taxonomy" id="1418104"/>
    <lineage>
        <taxon>Bacteria</taxon>
        <taxon>Bacillati</taxon>
        <taxon>Bacillota</taxon>
        <taxon>Clostridia</taxon>
        <taxon>Eubacteriales</taxon>
        <taxon>Clostridiaceae</taxon>
        <taxon>Clostridium</taxon>
    </lineage>
</organism>
<dbReference type="Proteomes" id="UP000031366">
    <property type="component" value="Unassembled WGS sequence"/>
</dbReference>
<keyword evidence="2" id="KW-0963">Cytoplasm</keyword>
<dbReference type="OrthoDB" id="9797132at2"/>
<dbReference type="GO" id="GO:0005737">
    <property type="term" value="C:cytoplasm"/>
    <property type="evidence" value="ECO:0007669"/>
    <property type="project" value="UniProtKB-SubCell"/>
</dbReference>
<evidence type="ECO:0000313" key="7">
    <source>
        <dbReference type="EMBL" id="KIE44961.1"/>
    </source>
</evidence>
<dbReference type="Pfam" id="PF01814">
    <property type="entry name" value="Hemerythrin"/>
    <property type="match status" value="1"/>
</dbReference>
<keyword evidence="5" id="KW-0175">Coiled coil</keyword>
<gene>
    <name evidence="7" type="primary">ric</name>
    <name evidence="7" type="ORF">U732_984</name>
</gene>
<dbReference type="InterPro" id="IPR019903">
    <property type="entry name" value="RIC_family"/>
</dbReference>
<dbReference type="Gene3D" id="1.20.120.520">
    <property type="entry name" value="nmb1532 protein domain like"/>
    <property type="match status" value="1"/>
</dbReference>
<accession>A0A0C1R3A8</accession>
<dbReference type="GO" id="GO:0046872">
    <property type="term" value="F:metal ion binding"/>
    <property type="evidence" value="ECO:0007669"/>
    <property type="project" value="UniProtKB-KW"/>
</dbReference>
<name>A0A0C1R3A8_9CLOT</name>
<feature type="coiled-coil region" evidence="5">
    <location>
        <begin position="147"/>
        <end position="181"/>
    </location>
</feature>
<dbReference type="InterPro" id="IPR012312">
    <property type="entry name" value="Hemerythrin-like"/>
</dbReference>
<evidence type="ECO:0000259" key="6">
    <source>
        <dbReference type="Pfam" id="PF01814"/>
    </source>
</evidence>
<keyword evidence="4" id="KW-0408">Iron</keyword>
<dbReference type="PANTHER" id="PTHR36438">
    <property type="entry name" value="IRON-SULFUR CLUSTER REPAIR PROTEIN YTFE"/>
    <property type="match status" value="1"/>
</dbReference>